<name>A0A0E9SEE7_ANGAN</name>
<dbReference type="EMBL" id="GBXM01068853">
    <property type="protein sequence ID" value="JAH39724.1"/>
    <property type="molecule type" value="Transcribed_RNA"/>
</dbReference>
<organism evidence="1">
    <name type="scientific">Anguilla anguilla</name>
    <name type="common">European freshwater eel</name>
    <name type="synonym">Muraena anguilla</name>
    <dbReference type="NCBI Taxonomy" id="7936"/>
    <lineage>
        <taxon>Eukaryota</taxon>
        <taxon>Metazoa</taxon>
        <taxon>Chordata</taxon>
        <taxon>Craniata</taxon>
        <taxon>Vertebrata</taxon>
        <taxon>Euteleostomi</taxon>
        <taxon>Actinopterygii</taxon>
        <taxon>Neopterygii</taxon>
        <taxon>Teleostei</taxon>
        <taxon>Anguilliformes</taxon>
        <taxon>Anguillidae</taxon>
        <taxon>Anguilla</taxon>
    </lineage>
</organism>
<reference evidence="1" key="1">
    <citation type="submission" date="2014-11" db="EMBL/GenBank/DDBJ databases">
        <authorList>
            <person name="Amaro Gonzalez C."/>
        </authorList>
    </citation>
    <scope>NUCLEOTIDE SEQUENCE</scope>
</reference>
<sequence>MEIFEAVVFFSAFAKTNYSSVLYKRRKLNSNFCGMLMYQKLTWQNSVL</sequence>
<evidence type="ECO:0000313" key="1">
    <source>
        <dbReference type="EMBL" id="JAH39724.1"/>
    </source>
</evidence>
<accession>A0A0E9SEE7</accession>
<dbReference type="AlphaFoldDB" id="A0A0E9SEE7"/>
<protein>
    <submittedName>
        <fullName evidence="1">Uncharacterized protein</fullName>
    </submittedName>
</protein>
<reference evidence="1" key="2">
    <citation type="journal article" date="2015" name="Fish Shellfish Immunol.">
        <title>Early steps in the European eel (Anguilla anguilla)-Vibrio vulnificus interaction in the gills: Role of the RtxA13 toxin.</title>
        <authorList>
            <person name="Callol A."/>
            <person name="Pajuelo D."/>
            <person name="Ebbesson L."/>
            <person name="Teles M."/>
            <person name="MacKenzie S."/>
            <person name="Amaro C."/>
        </authorList>
    </citation>
    <scope>NUCLEOTIDE SEQUENCE</scope>
</reference>
<proteinExistence type="predicted"/>